<dbReference type="InterPro" id="IPR018060">
    <property type="entry name" value="HTH_AraC"/>
</dbReference>
<feature type="domain" description="HTH araC/xylS-type" evidence="4">
    <location>
        <begin position="173"/>
        <end position="271"/>
    </location>
</feature>
<evidence type="ECO:0000259" key="4">
    <source>
        <dbReference type="PROSITE" id="PS01124"/>
    </source>
</evidence>
<keyword evidence="1" id="KW-0805">Transcription regulation</keyword>
<dbReference type="PANTHER" id="PTHR43280">
    <property type="entry name" value="ARAC-FAMILY TRANSCRIPTIONAL REGULATOR"/>
    <property type="match status" value="1"/>
</dbReference>
<dbReference type="Gene3D" id="1.10.10.60">
    <property type="entry name" value="Homeodomain-like"/>
    <property type="match status" value="2"/>
</dbReference>
<name>A0ABS4IU13_9BACL</name>
<evidence type="ECO:0000256" key="2">
    <source>
        <dbReference type="ARBA" id="ARBA00023125"/>
    </source>
</evidence>
<reference evidence="5 6" key="1">
    <citation type="submission" date="2021-03" db="EMBL/GenBank/DDBJ databases">
        <title>Genomic Encyclopedia of Type Strains, Phase IV (KMG-IV): sequencing the most valuable type-strain genomes for metagenomic binning, comparative biology and taxonomic classification.</title>
        <authorList>
            <person name="Goeker M."/>
        </authorList>
    </citation>
    <scope>NUCLEOTIDE SEQUENCE [LARGE SCALE GENOMIC DNA]</scope>
    <source>
        <strain evidence="5 6">DSM 26048</strain>
    </source>
</reference>
<evidence type="ECO:0000313" key="5">
    <source>
        <dbReference type="EMBL" id="MBP1990595.1"/>
    </source>
</evidence>
<dbReference type="SUPFAM" id="SSF51215">
    <property type="entry name" value="Regulatory protein AraC"/>
    <property type="match status" value="1"/>
</dbReference>
<keyword evidence="3" id="KW-0804">Transcription</keyword>
<dbReference type="InterPro" id="IPR037923">
    <property type="entry name" value="HTH-like"/>
</dbReference>
<dbReference type="InterPro" id="IPR009057">
    <property type="entry name" value="Homeodomain-like_sf"/>
</dbReference>
<dbReference type="Pfam" id="PF12833">
    <property type="entry name" value="HTH_18"/>
    <property type="match status" value="1"/>
</dbReference>
<accession>A0ABS4IU13</accession>
<dbReference type="EMBL" id="JAGGLB010000005">
    <property type="protein sequence ID" value="MBP1990595.1"/>
    <property type="molecule type" value="Genomic_DNA"/>
</dbReference>
<dbReference type="Proteomes" id="UP001519287">
    <property type="component" value="Unassembled WGS sequence"/>
</dbReference>
<dbReference type="PROSITE" id="PS01124">
    <property type="entry name" value="HTH_ARAC_FAMILY_2"/>
    <property type="match status" value="1"/>
</dbReference>
<dbReference type="RefSeq" id="WP_209971352.1">
    <property type="nucleotide sequence ID" value="NZ_JAGGLB010000005.1"/>
</dbReference>
<evidence type="ECO:0000256" key="1">
    <source>
        <dbReference type="ARBA" id="ARBA00023015"/>
    </source>
</evidence>
<proteinExistence type="predicted"/>
<gene>
    <name evidence="5" type="ORF">J2Z66_002201</name>
</gene>
<dbReference type="PANTHER" id="PTHR43280:SF28">
    <property type="entry name" value="HTH-TYPE TRANSCRIPTIONAL ACTIVATOR RHAS"/>
    <property type="match status" value="1"/>
</dbReference>
<dbReference type="SMART" id="SM00342">
    <property type="entry name" value="HTH_ARAC"/>
    <property type="match status" value="1"/>
</dbReference>
<keyword evidence="2" id="KW-0238">DNA-binding</keyword>
<evidence type="ECO:0000313" key="6">
    <source>
        <dbReference type="Proteomes" id="UP001519287"/>
    </source>
</evidence>
<dbReference type="SUPFAM" id="SSF46689">
    <property type="entry name" value="Homeodomain-like"/>
    <property type="match status" value="2"/>
</dbReference>
<evidence type="ECO:0000256" key="3">
    <source>
        <dbReference type="ARBA" id="ARBA00023163"/>
    </source>
</evidence>
<keyword evidence="6" id="KW-1185">Reference proteome</keyword>
<comment type="caution">
    <text evidence="5">The sequence shown here is derived from an EMBL/GenBank/DDBJ whole genome shotgun (WGS) entry which is preliminary data.</text>
</comment>
<organism evidence="5 6">
    <name type="scientific">Paenibacillus eucommiae</name>
    <dbReference type="NCBI Taxonomy" id="1355755"/>
    <lineage>
        <taxon>Bacteria</taxon>
        <taxon>Bacillati</taxon>
        <taxon>Bacillota</taxon>
        <taxon>Bacilli</taxon>
        <taxon>Bacillales</taxon>
        <taxon>Paenibacillaceae</taxon>
        <taxon>Paenibacillus</taxon>
    </lineage>
</organism>
<protein>
    <submittedName>
        <fullName evidence="5">AraC-like DNA-binding protein</fullName>
    </submittedName>
</protein>
<sequence length="284" mass="33728">MSDLVGPLEYPLYLFGNMEYWEAKRKFKFPSSDFSVWSMIAVKQGRFSFTVGSVCGEAVKGDIVLIPPNIEFTRNIIDPLSFFLICFTYREVVSPDEAHIIRLLHDWFGYIFRTPEQDRILNNYRQLLNLYEQNDKRSQRWVTHYVCDIWLLFCKEAEMRDHGGKDSQDSLIQAVKDWIDREAESDIKLQDMAQHFNLHPVQLTRRFQKNFGISPSRYLYTIRIEKAKSLLIETDYTIDHIGQLCGYHNGFYFSRIFTQYTKMNPSAFRKIYSSFYEQHRHSGQ</sequence>